<dbReference type="InterPro" id="IPR004506">
    <property type="entry name" value="MnmA-like"/>
</dbReference>
<keyword evidence="5 10" id="KW-0067">ATP-binding</keyword>
<proteinExistence type="inferred from homology"/>
<evidence type="ECO:0000256" key="8">
    <source>
        <dbReference type="ARBA" id="ARBA00051542"/>
    </source>
</evidence>
<evidence type="ECO:0000256" key="7">
    <source>
        <dbReference type="ARBA" id="ARBA00023157"/>
    </source>
</evidence>
<feature type="region of interest" description="Interaction with tRNA" evidence="10">
    <location>
        <begin position="313"/>
        <end position="314"/>
    </location>
</feature>
<comment type="caution">
    <text evidence="13">The sequence shown here is derived from an EMBL/GenBank/DDBJ whole genome shotgun (WGS) entry which is preliminary data.</text>
</comment>
<feature type="binding site" evidence="10">
    <location>
        <begin position="17"/>
        <end position="24"/>
    </location>
    <ligand>
        <name>ATP</name>
        <dbReference type="ChEBI" id="CHEBI:30616"/>
    </ligand>
</feature>
<feature type="site" description="Interaction with tRNA" evidence="10">
    <location>
        <position position="134"/>
    </location>
</feature>
<dbReference type="InterPro" id="IPR046884">
    <property type="entry name" value="MnmA-like_central"/>
</dbReference>
<evidence type="ECO:0000256" key="3">
    <source>
        <dbReference type="ARBA" id="ARBA00022694"/>
    </source>
</evidence>
<dbReference type="GO" id="GO:0103016">
    <property type="term" value="F:tRNA-uridine 2-sulfurtransferase activity"/>
    <property type="evidence" value="ECO:0007669"/>
    <property type="project" value="UniProtKB-EC"/>
</dbReference>
<evidence type="ECO:0000256" key="2">
    <source>
        <dbReference type="ARBA" id="ARBA00022679"/>
    </source>
</evidence>
<evidence type="ECO:0000256" key="6">
    <source>
        <dbReference type="ARBA" id="ARBA00022884"/>
    </source>
</evidence>
<gene>
    <name evidence="10" type="primary">mnmA</name>
    <name evidence="13" type="ORF">A3K49_03960</name>
</gene>
<organism evidence="13 14">
    <name type="scientific">candidate division WOR-1 bacterium RIFOXYC12_FULL_54_18</name>
    <dbReference type="NCBI Taxonomy" id="1802584"/>
    <lineage>
        <taxon>Bacteria</taxon>
        <taxon>Bacillati</taxon>
        <taxon>Saganbacteria</taxon>
    </lineage>
</organism>
<keyword evidence="10" id="KW-0963">Cytoplasm</keyword>
<feature type="binding site" evidence="10">
    <location>
        <position position="43"/>
    </location>
    <ligand>
        <name>ATP</name>
        <dbReference type="ChEBI" id="CHEBI:30616"/>
    </ligand>
</feature>
<dbReference type="GO" id="GO:0000049">
    <property type="term" value="F:tRNA binding"/>
    <property type="evidence" value="ECO:0007669"/>
    <property type="project" value="UniProtKB-KW"/>
</dbReference>
<evidence type="ECO:0000259" key="12">
    <source>
        <dbReference type="Pfam" id="PF20259"/>
    </source>
</evidence>
<dbReference type="EC" id="2.8.1.13" evidence="10"/>
<dbReference type="InterPro" id="IPR046885">
    <property type="entry name" value="MnmA-like_C"/>
</dbReference>
<feature type="domain" description="tRNA-specific 2-thiouridylase MnmA-like central" evidence="12">
    <location>
        <begin position="218"/>
        <end position="279"/>
    </location>
</feature>
<comment type="caution">
    <text evidence="10">Lacks conserved residue(s) required for the propagation of feature annotation.</text>
</comment>
<dbReference type="GO" id="GO:0002143">
    <property type="term" value="P:tRNA wobble position uridine thiolation"/>
    <property type="evidence" value="ECO:0007669"/>
    <property type="project" value="TreeGrafter"/>
</dbReference>
<feature type="domain" description="tRNA-specific 2-thiouridylase MnmA-like C-terminal" evidence="11">
    <location>
        <begin position="288"/>
        <end position="361"/>
    </location>
</feature>
<feature type="active site" description="Nucleophile" evidence="10">
    <location>
        <position position="109"/>
    </location>
</feature>
<dbReference type="GO" id="GO:0005524">
    <property type="term" value="F:ATP binding"/>
    <property type="evidence" value="ECO:0007669"/>
    <property type="project" value="UniProtKB-KW"/>
</dbReference>
<dbReference type="EMBL" id="MEUG01000001">
    <property type="protein sequence ID" value="OGC28128.1"/>
    <property type="molecule type" value="Genomic_DNA"/>
</dbReference>
<feature type="region of interest" description="Interaction with tRNA" evidence="10">
    <location>
        <begin position="158"/>
        <end position="160"/>
    </location>
</feature>
<evidence type="ECO:0000313" key="14">
    <source>
        <dbReference type="Proteomes" id="UP000178602"/>
    </source>
</evidence>
<feature type="site" description="Interaction with tRNA" evidence="10">
    <location>
        <position position="345"/>
    </location>
</feature>
<dbReference type="FunFam" id="3.40.50.620:FF:000115">
    <property type="entry name" value="tRNA-specific 2-thiouridylase MnmA"/>
    <property type="match status" value="1"/>
</dbReference>
<comment type="subcellular location">
    <subcellularLocation>
        <location evidence="10">Cytoplasm</location>
    </subcellularLocation>
</comment>
<dbReference type="PANTHER" id="PTHR11933:SF5">
    <property type="entry name" value="MITOCHONDRIAL TRNA-SPECIFIC 2-THIOURIDYLASE 1"/>
    <property type="match status" value="1"/>
</dbReference>
<evidence type="ECO:0000256" key="9">
    <source>
        <dbReference type="ARBA" id="ARBA00056575"/>
    </source>
</evidence>
<comment type="catalytic activity">
    <reaction evidence="8 10">
        <text>S-sulfanyl-L-cysteinyl-[protein] + uridine(34) in tRNA + AH2 + ATP = 2-thiouridine(34) in tRNA + L-cysteinyl-[protein] + A + AMP + diphosphate + H(+)</text>
        <dbReference type="Rhea" id="RHEA:47032"/>
        <dbReference type="Rhea" id="RHEA-COMP:10131"/>
        <dbReference type="Rhea" id="RHEA-COMP:11726"/>
        <dbReference type="Rhea" id="RHEA-COMP:11727"/>
        <dbReference type="Rhea" id="RHEA-COMP:11728"/>
        <dbReference type="ChEBI" id="CHEBI:13193"/>
        <dbReference type="ChEBI" id="CHEBI:15378"/>
        <dbReference type="ChEBI" id="CHEBI:17499"/>
        <dbReference type="ChEBI" id="CHEBI:29950"/>
        <dbReference type="ChEBI" id="CHEBI:30616"/>
        <dbReference type="ChEBI" id="CHEBI:33019"/>
        <dbReference type="ChEBI" id="CHEBI:61963"/>
        <dbReference type="ChEBI" id="CHEBI:65315"/>
        <dbReference type="ChEBI" id="CHEBI:87170"/>
        <dbReference type="ChEBI" id="CHEBI:456215"/>
        <dbReference type="EC" id="2.8.1.13"/>
    </reaction>
</comment>
<keyword evidence="1 10" id="KW-0820">tRNA-binding</keyword>
<dbReference type="FunFam" id="2.30.30.280:FF:000001">
    <property type="entry name" value="tRNA-specific 2-thiouridylase MnmA"/>
    <property type="match status" value="1"/>
</dbReference>
<evidence type="ECO:0000313" key="13">
    <source>
        <dbReference type="EMBL" id="OGC28128.1"/>
    </source>
</evidence>
<dbReference type="InterPro" id="IPR023382">
    <property type="entry name" value="MnmA-like_central_sf"/>
</dbReference>
<dbReference type="CDD" id="cd01998">
    <property type="entry name" value="MnmA_TRMU-like"/>
    <property type="match status" value="1"/>
</dbReference>
<dbReference type="AlphaFoldDB" id="A0A1F4T5Z5"/>
<comment type="similarity">
    <text evidence="10">Belongs to the MnmA/TRMU family.</text>
</comment>
<dbReference type="Gene3D" id="2.40.30.10">
    <property type="entry name" value="Translation factors"/>
    <property type="match status" value="1"/>
</dbReference>
<keyword evidence="6 10" id="KW-0694">RNA-binding</keyword>
<feature type="binding site" evidence="10">
    <location>
        <position position="133"/>
    </location>
    <ligand>
        <name>ATP</name>
        <dbReference type="ChEBI" id="CHEBI:30616"/>
    </ligand>
</feature>
<dbReference type="NCBIfam" id="TIGR00420">
    <property type="entry name" value="trmU"/>
    <property type="match status" value="1"/>
</dbReference>
<evidence type="ECO:0000256" key="4">
    <source>
        <dbReference type="ARBA" id="ARBA00022741"/>
    </source>
</evidence>
<feature type="active site" description="Cysteine persulfide intermediate" evidence="10">
    <location>
        <position position="208"/>
    </location>
</feature>
<evidence type="ECO:0000259" key="11">
    <source>
        <dbReference type="Pfam" id="PF20258"/>
    </source>
</evidence>
<reference evidence="13 14" key="1">
    <citation type="journal article" date="2016" name="Nat. Commun.">
        <title>Thousands of microbial genomes shed light on interconnected biogeochemical processes in an aquifer system.</title>
        <authorList>
            <person name="Anantharaman K."/>
            <person name="Brown C.T."/>
            <person name="Hug L.A."/>
            <person name="Sharon I."/>
            <person name="Castelle C.J."/>
            <person name="Probst A.J."/>
            <person name="Thomas B.C."/>
            <person name="Singh A."/>
            <person name="Wilkins M.J."/>
            <person name="Karaoz U."/>
            <person name="Brodie E.L."/>
            <person name="Williams K.H."/>
            <person name="Hubbard S.S."/>
            <person name="Banfield J.F."/>
        </authorList>
    </citation>
    <scope>NUCLEOTIDE SEQUENCE [LARGE SCALE GENOMIC DNA]</scope>
</reference>
<keyword evidence="3 10" id="KW-0819">tRNA processing</keyword>
<accession>A0A1F4T5Z5</accession>
<evidence type="ECO:0000256" key="1">
    <source>
        <dbReference type="ARBA" id="ARBA00022555"/>
    </source>
</evidence>
<name>A0A1F4T5Z5_UNCSA</name>
<dbReference type="InterPro" id="IPR014729">
    <property type="entry name" value="Rossmann-like_a/b/a_fold"/>
</dbReference>
<dbReference type="Gene3D" id="3.40.50.620">
    <property type="entry name" value="HUPs"/>
    <property type="match status" value="1"/>
</dbReference>
<dbReference type="Gene3D" id="2.30.30.280">
    <property type="entry name" value="Adenine nucleotide alpha hydrolases-like domains"/>
    <property type="match status" value="1"/>
</dbReference>
<keyword evidence="4 10" id="KW-0547">Nucleotide-binding</keyword>
<dbReference type="HAMAP" id="MF_00144">
    <property type="entry name" value="tRNA_thiouridyl_MnmA"/>
    <property type="match status" value="1"/>
</dbReference>
<dbReference type="Pfam" id="PF03054">
    <property type="entry name" value="tRNA_Me_trans"/>
    <property type="match status" value="1"/>
</dbReference>
<keyword evidence="2 10" id="KW-0808">Transferase</keyword>
<dbReference type="Proteomes" id="UP000178602">
    <property type="component" value="Unassembled WGS sequence"/>
</dbReference>
<keyword evidence="7" id="KW-1015">Disulfide bond</keyword>
<comment type="function">
    <text evidence="9 10">Catalyzes the 2-thiolation of uridine at the wobble position (U34) of tRNA, leading to the formation of s(2)U34.</text>
</comment>
<evidence type="ECO:0000256" key="10">
    <source>
        <dbReference type="HAMAP-Rule" id="MF_00144"/>
    </source>
</evidence>
<dbReference type="NCBIfam" id="NF001138">
    <property type="entry name" value="PRK00143.1"/>
    <property type="match status" value="1"/>
</dbReference>
<dbReference type="Pfam" id="PF20258">
    <property type="entry name" value="tRNA_Me_trans_C"/>
    <property type="match status" value="1"/>
</dbReference>
<sequence length="366" mass="40302">MVNALNFKENKGKVVVAMSGGVDSSVAAALLKERGFEPIGITMTLYCATSASERSCCSAAAATDAKKVADQLGFPHYTINFKDDFQRLIIDNFIEEYKQGRTPNPCVRCNQFLKFDLLLKKARELGAEYVATGHYARIRGWGMGDRGLKLLKGLDPKKDQSYFLYRLTQEQLAHTLFPLGEMTKDEVRAKAKELGLAVAEKKESQEICFIEDDDYARFIREKVPEAVRPGPILDSTGNKVGEHEGIVFYTIGQRKGIGAHREPRYVIALDREQNAVVIGTKKETYGTGLMAADVAFVSGVRLSEPLAVTAKIRYNALAAEATVAGRGEEIRVIFKEPQLAITPGQSVVLYQGEEVLGGGIISRKDQ</sequence>
<evidence type="ECO:0000256" key="5">
    <source>
        <dbReference type="ARBA" id="ARBA00022840"/>
    </source>
</evidence>
<dbReference type="Pfam" id="PF20259">
    <property type="entry name" value="tRNA_Me_trans_M"/>
    <property type="match status" value="1"/>
</dbReference>
<dbReference type="SUPFAM" id="SSF52402">
    <property type="entry name" value="Adenine nucleotide alpha hydrolases-like"/>
    <property type="match status" value="1"/>
</dbReference>
<dbReference type="PANTHER" id="PTHR11933">
    <property type="entry name" value="TRNA 5-METHYLAMINOMETHYL-2-THIOURIDYLATE -METHYLTRANSFERASE"/>
    <property type="match status" value="1"/>
</dbReference>
<protein>
    <recommendedName>
        <fullName evidence="10">tRNA-specific 2-thiouridylase MnmA</fullName>
        <ecNumber evidence="10">2.8.1.13</ecNumber>
    </recommendedName>
</protein>
<dbReference type="GO" id="GO:0005737">
    <property type="term" value="C:cytoplasm"/>
    <property type="evidence" value="ECO:0007669"/>
    <property type="project" value="UniProtKB-SubCell"/>
</dbReference>